<evidence type="ECO:0000256" key="3">
    <source>
        <dbReference type="ARBA" id="ARBA00022729"/>
    </source>
</evidence>
<accession>A0A3N6MNM0</accession>
<evidence type="ECO:0000256" key="4">
    <source>
        <dbReference type="ARBA" id="ARBA00022764"/>
    </source>
</evidence>
<dbReference type="InterPro" id="IPR016147">
    <property type="entry name" value="Pili_assmbl_chaperone_N"/>
</dbReference>
<keyword evidence="10" id="KW-1185">Reference proteome</keyword>
<dbReference type="Proteomes" id="UP000272778">
    <property type="component" value="Unassembled WGS sequence"/>
</dbReference>
<dbReference type="Pfam" id="PF00345">
    <property type="entry name" value="PapD_N"/>
    <property type="match status" value="1"/>
</dbReference>
<evidence type="ECO:0000259" key="7">
    <source>
        <dbReference type="Pfam" id="PF00345"/>
    </source>
</evidence>
<dbReference type="SUPFAM" id="SSF49584">
    <property type="entry name" value="Periplasmic chaperone C-domain"/>
    <property type="match status" value="1"/>
</dbReference>
<evidence type="ECO:0000256" key="6">
    <source>
        <dbReference type="RuleBase" id="RU003918"/>
    </source>
</evidence>
<comment type="similarity">
    <text evidence="2 6">Belongs to the periplasmic pilus chaperone family.</text>
</comment>
<dbReference type="Pfam" id="PF02753">
    <property type="entry name" value="PapD_C"/>
    <property type="match status" value="1"/>
</dbReference>
<protein>
    <submittedName>
        <fullName evidence="9">Molecular chaperone</fullName>
    </submittedName>
</protein>
<dbReference type="AlphaFoldDB" id="A0A3N6MNM0"/>
<dbReference type="PRINTS" id="PR00969">
    <property type="entry name" value="CHAPERONPILI"/>
</dbReference>
<dbReference type="GO" id="GO:0071555">
    <property type="term" value="P:cell wall organization"/>
    <property type="evidence" value="ECO:0007669"/>
    <property type="project" value="InterPro"/>
</dbReference>
<evidence type="ECO:0000256" key="1">
    <source>
        <dbReference type="ARBA" id="ARBA00004418"/>
    </source>
</evidence>
<comment type="caution">
    <text evidence="9">The sequence shown here is derived from an EMBL/GenBank/DDBJ whole genome shotgun (WGS) entry which is preliminary data.</text>
</comment>
<dbReference type="InterPro" id="IPR036316">
    <property type="entry name" value="Pili_assmbl_chap_C_dom_sf"/>
</dbReference>
<feature type="domain" description="Pili assembly chaperone N-terminal" evidence="7">
    <location>
        <begin position="59"/>
        <end position="183"/>
    </location>
</feature>
<keyword evidence="5 6" id="KW-0143">Chaperone</keyword>
<dbReference type="Gene3D" id="2.60.40.10">
    <property type="entry name" value="Immunoglobulins"/>
    <property type="match status" value="2"/>
</dbReference>
<dbReference type="InterPro" id="IPR001829">
    <property type="entry name" value="Pili_assmbl_chaperone_bac"/>
</dbReference>
<name>A0A3N6MNM0_9BURK</name>
<organism evidence="9 10">
    <name type="scientific">Paraburkholderia dinghuensis</name>
    <dbReference type="NCBI Taxonomy" id="2305225"/>
    <lineage>
        <taxon>Bacteria</taxon>
        <taxon>Pseudomonadati</taxon>
        <taxon>Pseudomonadota</taxon>
        <taxon>Betaproteobacteria</taxon>
        <taxon>Burkholderiales</taxon>
        <taxon>Burkholderiaceae</taxon>
        <taxon>Paraburkholderia</taxon>
    </lineage>
</organism>
<keyword evidence="3" id="KW-0732">Signal</keyword>
<evidence type="ECO:0000313" key="10">
    <source>
        <dbReference type="Proteomes" id="UP000272778"/>
    </source>
</evidence>
<evidence type="ECO:0000256" key="2">
    <source>
        <dbReference type="ARBA" id="ARBA00007399"/>
    </source>
</evidence>
<dbReference type="PROSITE" id="PS00635">
    <property type="entry name" value="PILI_CHAPERONE"/>
    <property type="match status" value="1"/>
</dbReference>
<gene>
    <name evidence="9" type="ORF">D1Y85_15720</name>
</gene>
<feature type="domain" description="Pili assembly chaperone C-terminal" evidence="8">
    <location>
        <begin position="209"/>
        <end position="271"/>
    </location>
</feature>
<proteinExistence type="inferred from homology"/>
<dbReference type="InterPro" id="IPR008962">
    <property type="entry name" value="PapD-like_sf"/>
</dbReference>
<dbReference type="PANTHER" id="PTHR30251:SF7">
    <property type="entry name" value="FIMBRIAE CHAPARONE"/>
    <property type="match status" value="1"/>
</dbReference>
<evidence type="ECO:0000259" key="8">
    <source>
        <dbReference type="Pfam" id="PF02753"/>
    </source>
</evidence>
<comment type="subcellular location">
    <subcellularLocation>
        <location evidence="1 6">Periplasm</location>
    </subcellularLocation>
</comment>
<dbReference type="InterPro" id="IPR016148">
    <property type="entry name" value="Pili_assmbl_chaperone_C"/>
</dbReference>
<dbReference type="OrthoDB" id="9131059at2"/>
<sequence length="291" mass="31490">MRKAFALLADINARSPSARGSCASLAVSWLRSGVRHIARRSSLPVLLAGLVYCVHAVAGVTPETSRVIFRTGAIEQSLQLYNLNRYPVLVQAWVDDGRLDALPQDSKSPVVVLPPVFRMGVGDQTNLRMISAGANLPTDRESVYWLNLYEIPATPQRAKNTDDVDLTVTMRTQIKVFMRPDKLPYPPIELPKHLAFSLHRTSDALALTVDNPTPYYATIGIVQVKIGDRSQQHQVDMIAPFSSATVQLDALSDAPGDSATLNYTLIGDDGNPIGDERRVSIGSAGASGGAT</sequence>
<dbReference type="InterPro" id="IPR018046">
    <property type="entry name" value="Pili_assmbl_chaperone_CS"/>
</dbReference>
<evidence type="ECO:0000256" key="5">
    <source>
        <dbReference type="ARBA" id="ARBA00023186"/>
    </source>
</evidence>
<dbReference type="SUPFAM" id="SSF49354">
    <property type="entry name" value="PapD-like"/>
    <property type="match status" value="1"/>
</dbReference>
<reference evidence="9 10" key="1">
    <citation type="submission" date="2018-11" db="EMBL/GenBank/DDBJ databases">
        <title>Paraburkholderia sp. DHOA04, isolated from soil.</title>
        <authorList>
            <person name="Gao Z.-H."/>
            <person name="Qiu L.-H."/>
            <person name="Fu J.-C."/>
        </authorList>
    </citation>
    <scope>NUCLEOTIDE SEQUENCE [LARGE SCALE GENOMIC DNA]</scope>
    <source>
        <strain evidence="9 10">DHOA04</strain>
    </source>
</reference>
<evidence type="ECO:0000313" key="9">
    <source>
        <dbReference type="EMBL" id="RQH05494.1"/>
    </source>
</evidence>
<dbReference type="EMBL" id="RQIS01000010">
    <property type="protein sequence ID" value="RQH05494.1"/>
    <property type="molecule type" value="Genomic_DNA"/>
</dbReference>
<dbReference type="InterPro" id="IPR050643">
    <property type="entry name" value="Periplasmic_pilus_chap"/>
</dbReference>
<dbReference type="PANTHER" id="PTHR30251">
    <property type="entry name" value="PILUS ASSEMBLY CHAPERONE"/>
    <property type="match status" value="1"/>
</dbReference>
<keyword evidence="4" id="KW-0574">Periplasm</keyword>
<dbReference type="InterPro" id="IPR013783">
    <property type="entry name" value="Ig-like_fold"/>
</dbReference>
<dbReference type="GO" id="GO:0030288">
    <property type="term" value="C:outer membrane-bounded periplasmic space"/>
    <property type="evidence" value="ECO:0007669"/>
    <property type="project" value="InterPro"/>
</dbReference>